<dbReference type="AlphaFoldDB" id="D3PVR8"/>
<gene>
    <name evidence="1" type="ordered locus">Snas_3519</name>
</gene>
<dbReference type="SUPFAM" id="SSF50939">
    <property type="entry name" value="Sialidases"/>
    <property type="match status" value="1"/>
</dbReference>
<dbReference type="KEGG" id="sna:Snas_3519"/>
<evidence type="ECO:0008006" key="3">
    <source>
        <dbReference type="Google" id="ProtNLM"/>
    </source>
</evidence>
<dbReference type="EMBL" id="CP001778">
    <property type="protein sequence ID" value="ADD43182.1"/>
    <property type="molecule type" value="Genomic_DNA"/>
</dbReference>
<organism evidence="1 2">
    <name type="scientific">Stackebrandtia nassauensis (strain DSM 44728 / CIP 108903 / NRRL B-16338 / NBRC 102104 / LLR-40K-21)</name>
    <dbReference type="NCBI Taxonomy" id="446470"/>
    <lineage>
        <taxon>Bacteria</taxon>
        <taxon>Bacillati</taxon>
        <taxon>Actinomycetota</taxon>
        <taxon>Actinomycetes</taxon>
        <taxon>Glycomycetales</taxon>
        <taxon>Glycomycetaceae</taxon>
        <taxon>Stackebrandtia</taxon>
    </lineage>
</organism>
<protein>
    <recommendedName>
        <fullName evidence="3">Exo-alpha-sialidase</fullName>
    </recommendedName>
</protein>
<dbReference type="eggNOG" id="COG4409">
    <property type="taxonomic scope" value="Bacteria"/>
</dbReference>
<dbReference type="PANTHER" id="PTHR38792">
    <property type="entry name" value="BNR/ASP-BOX REPEAT DOMAIN PROTEIN (AFU_ORTHOLOGUE AFUA_7G06430)-RELATED"/>
    <property type="match status" value="1"/>
</dbReference>
<dbReference type="Gene3D" id="2.120.10.10">
    <property type="match status" value="1"/>
</dbReference>
<reference evidence="1 2" key="1">
    <citation type="journal article" date="2009" name="Stand. Genomic Sci.">
        <title>Complete genome sequence of Stackebrandtia nassauensis type strain (LLR-40K-21).</title>
        <authorList>
            <person name="Munk C."/>
            <person name="Lapidus A."/>
            <person name="Copeland A."/>
            <person name="Jando M."/>
            <person name="Mayilraj S."/>
            <person name="Glavina Del Rio T."/>
            <person name="Nolan M."/>
            <person name="Chen F."/>
            <person name="Lucas S."/>
            <person name="Tice H."/>
            <person name="Cheng J.F."/>
            <person name="Han C."/>
            <person name="Detter J.C."/>
            <person name="Bruce D."/>
            <person name="Goodwin L."/>
            <person name="Chain P."/>
            <person name="Pitluck S."/>
            <person name="Goker M."/>
            <person name="Ovchinikova G."/>
            <person name="Pati A."/>
            <person name="Ivanova N."/>
            <person name="Mavromatis K."/>
            <person name="Chen A."/>
            <person name="Palaniappan K."/>
            <person name="Land M."/>
            <person name="Hauser L."/>
            <person name="Chang Y.J."/>
            <person name="Jeffries C.D."/>
            <person name="Bristow J."/>
            <person name="Eisen J.A."/>
            <person name="Markowitz V."/>
            <person name="Hugenholtz P."/>
            <person name="Kyrpides N.C."/>
            <person name="Klenk H.P."/>
        </authorList>
    </citation>
    <scope>NUCLEOTIDE SEQUENCE [LARGE SCALE GENOMIC DNA]</scope>
    <source>
        <strain evidence="2">DSM 44728 / CIP 108903 / NRRL B-16338 / NBRC 102104 / LLR-40K-21</strain>
    </source>
</reference>
<dbReference type="CAZy" id="GH93">
    <property type="family name" value="Glycoside Hydrolase Family 93"/>
</dbReference>
<dbReference type="InterPro" id="IPR036278">
    <property type="entry name" value="Sialidase_sf"/>
</dbReference>
<name>D3PVR8_STANL</name>
<dbReference type="Proteomes" id="UP000000844">
    <property type="component" value="Chromosome"/>
</dbReference>
<dbReference type="CDD" id="cd15482">
    <property type="entry name" value="Sialidase_non-viral"/>
    <property type="match status" value="1"/>
</dbReference>
<proteinExistence type="predicted"/>
<dbReference type="STRING" id="446470.Snas_3519"/>
<evidence type="ECO:0000313" key="2">
    <source>
        <dbReference type="Proteomes" id="UP000000844"/>
    </source>
</evidence>
<evidence type="ECO:0000313" key="1">
    <source>
        <dbReference type="EMBL" id="ADD43182.1"/>
    </source>
</evidence>
<keyword evidence="2" id="KW-1185">Reference proteome</keyword>
<accession>D3PVR8</accession>
<dbReference type="PANTHER" id="PTHR38792:SF3">
    <property type="entry name" value="BNR_ASP-BOX REPEAT DOMAIN PROTEIN (AFU_ORTHOLOGUE AFUA_7G06430)-RELATED"/>
    <property type="match status" value="1"/>
</dbReference>
<sequence length="415" mass="43641">MPSVSTPVPLGSARPARRWRLVLLLAVLLAGSVLVGVGGADAQPTDAPRSEDTVAAAERQLLRDGVGLYPRAVRLEHNGDANGRVVAGVVSFVGNGDGIGAIYESTDDGATFAEVGQVADPDAAGGQGLCCATLFELPRQVGDMRAGTLLWAASVGADEPDRRMSLRIWRSDDLGRTWSHLSACATAPDAKGLWEPEFSVAADGALVCHYADETDPAHSQKLMHARSADGVTWTDHSPTVASTLASDRPGMPVVRQLPNGTYFMSFEICAPDGQFACVTHYRTSADGWDWGDPAHLGFQPETADGKYFKHAPTITWKADPDSPNGARLFLIGQILFNADGSVAAENGAAVLTNSQGGSGPWELIPSPVAVNAPSNNYCPNYSSTLLPTGDGNALFGIATDYENDVCKPFYGTSAP</sequence>
<dbReference type="RefSeq" id="WP_013018753.1">
    <property type="nucleotide sequence ID" value="NC_013947.1"/>
</dbReference>
<dbReference type="HOGENOM" id="CLU_036301_1_0_11"/>